<dbReference type="EMBL" id="LXFE01000542">
    <property type="protein sequence ID" value="OLL24958.1"/>
    <property type="molecule type" value="Genomic_DNA"/>
</dbReference>
<comment type="caution">
    <text evidence="2">The sequence shown here is derived from an EMBL/GenBank/DDBJ whole genome shotgun (WGS) entry which is preliminary data.</text>
</comment>
<evidence type="ECO:0000256" key="1">
    <source>
        <dbReference type="SAM" id="SignalP"/>
    </source>
</evidence>
<organism evidence="2 3">
    <name type="scientific">Neolecta irregularis (strain DAH-3)</name>
    <dbReference type="NCBI Taxonomy" id="1198029"/>
    <lineage>
        <taxon>Eukaryota</taxon>
        <taxon>Fungi</taxon>
        <taxon>Dikarya</taxon>
        <taxon>Ascomycota</taxon>
        <taxon>Taphrinomycotina</taxon>
        <taxon>Neolectales</taxon>
        <taxon>Neolectaceae</taxon>
        <taxon>Neolecta</taxon>
    </lineage>
</organism>
<feature type="signal peptide" evidence="1">
    <location>
        <begin position="1"/>
        <end position="17"/>
    </location>
</feature>
<protein>
    <submittedName>
        <fullName evidence="2">Uncharacterized protein</fullName>
    </submittedName>
</protein>
<name>A0A1U7LQQ3_NEOID</name>
<proteinExistence type="predicted"/>
<feature type="chain" id="PRO_5012278924" evidence="1">
    <location>
        <begin position="18"/>
        <end position="195"/>
    </location>
</feature>
<evidence type="ECO:0000313" key="3">
    <source>
        <dbReference type="Proteomes" id="UP000186594"/>
    </source>
</evidence>
<keyword evidence="3" id="KW-1185">Reference proteome</keyword>
<sequence>MKLSLLFALLLTMHSRATRPIHLQSLLDMPQFEVGQAATTDLKLELPSRPVVLMFLGDFIMIEYGSVSIDWLKSTMTRFLHDISGGSDFVSDQEVDIRDGIPRRMIACPIPHTRNIIVSVDNIDELSSDMDGCTLSNIQKLLDMTIGDSELDRSHDTEEEGLLEGEPQNEIDFRAELETCASIVHEYWNDILETE</sequence>
<accession>A0A1U7LQQ3</accession>
<gene>
    <name evidence="2" type="ORF">NEOLI_002774</name>
</gene>
<dbReference type="Proteomes" id="UP000186594">
    <property type="component" value="Unassembled WGS sequence"/>
</dbReference>
<reference evidence="2 3" key="1">
    <citation type="submission" date="2016-04" db="EMBL/GenBank/DDBJ databases">
        <title>Evolutionary innovation and constraint leading to complex multicellularity in the Ascomycota.</title>
        <authorList>
            <person name="Cisse O."/>
            <person name="Nguyen A."/>
            <person name="Hewitt D.A."/>
            <person name="Jedd G."/>
            <person name="Stajich J.E."/>
        </authorList>
    </citation>
    <scope>NUCLEOTIDE SEQUENCE [LARGE SCALE GENOMIC DNA]</scope>
    <source>
        <strain evidence="2 3">DAH-3</strain>
    </source>
</reference>
<keyword evidence="1" id="KW-0732">Signal</keyword>
<evidence type="ECO:0000313" key="2">
    <source>
        <dbReference type="EMBL" id="OLL24958.1"/>
    </source>
</evidence>
<dbReference type="AlphaFoldDB" id="A0A1U7LQQ3"/>